<dbReference type="SUPFAM" id="SSF54637">
    <property type="entry name" value="Thioesterase/thiol ester dehydrase-isomerase"/>
    <property type="match status" value="1"/>
</dbReference>
<dbReference type="InterPro" id="IPR029069">
    <property type="entry name" value="HotDog_dom_sf"/>
</dbReference>
<proteinExistence type="predicted"/>
<accession>A0A3T0E8A9</accession>
<dbReference type="AlphaFoldDB" id="A0A3T0E8A9"/>
<keyword evidence="2" id="KW-1185">Reference proteome</keyword>
<dbReference type="KEGG" id="gak:X907_1004"/>
<dbReference type="Pfam" id="PF13279">
    <property type="entry name" value="4HBT_2"/>
    <property type="match status" value="1"/>
</dbReference>
<organism evidence="1 2">
    <name type="scientific">Glycocaulis alkaliphilus</name>
    <dbReference type="NCBI Taxonomy" id="1434191"/>
    <lineage>
        <taxon>Bacteria</taxon>
        <taxon>Pseudomonadati</taxon>
        <taxon>Pseudomonadota</taxon>
        <taxon>Alphaproteobacteria</taxon>
        <taxon>Maricaulales</taxon>
        <taxon>Maricaulaceae</taxon>
        <taxon>Glycocaulis</taxon>
    </lineage>
</organism>
<dbReference type="EMBL" id="CP018911">
    <property type="protein sequence ID" value="AZU03544.1"/>
    <property type="molecule type" value="Genomic_DNA"/>
</dbReference>
<evidence type="ECO:0000313" key="1">
    <source>
        <dbReference type="EMBL" id="AZU03544.1"/>
    </source>
</evidence>
<evidence type="ECO:0000313" key="2">
    <source>
        <dbReference type="Proteomes" id="UP000286954"/>
    </source>
</evidence>
<reference evidence="1 2" key="1">
    <citation type="submission" date="2016-12" db="EMBL/GenBank/DDBJ databases">
        <title>The genome of dimorphic prosthecate Glycocaulis alkaliphilus 6b-8t, isolated from crude oil dictates its adaptability in petroleum environments.</title>
        <authorList>
            <person name="Wu X.-L."/>
            <person name="Geng S."/>
        </authorList>
    </citation>
    <scope>NUCLEOTIDE SEQUENCE [LARGE SCALE GENOMIC DNA]</scope>
    <source>
        <strain evidence="1 2">6B-8</strain>
    </source>
</reference>
<sequence>MPIAPTDKGWDLPLPFLRNRRVDETEIDDFGHANNAAYLRWADETAWAHWEADGLTRQGCRDADRGMAVIRTLAEYSGHCRAGDVLSCAVWIALSDGRLRAERWYQFRKRDTGETVFRARTWLVSFQLSTGKPARMTRDFARHYHVPDAELSDAVRAAHLRSALWVLDE</sequence>
<dbReference type="CDD" id="cd00586">
    <property type="entry name" value="4HBT"/>
    <property type="match status" value="1"/>
</dbReference>
<gene>
    <name evidence="1" type="ORF">X907_1004</name>
</gene>
<dbReference type="Proteomes" id="UP000286954">
    <property type="component" value="Chromosome"/>
</dbReference>
<dbReference type="Gene3D" id="3.10.129.10">
    <property type="entry name" value="Hotdog Thioesterase"/>
    <property type="match status" value="1"/>
</dbReference>
<name>A0A3T0E8A9_9PROT</name>
<dbReference type="RefSeq" id="WP_127565910.1">
    <property type="nucleotide sequence ID" value="NZ_BMFB01000002.1"/>
</dbReference>
<protein>
    <submittedName>
        <fullName evidence="1">Thioesterase superfamily protein</fullName>
    </submittedName>
</protein>
<dbReference type="OrthoDB" id="9801517at2"/>